<reference evidence="1 2" key="1">
    <citation type="submission" date="2022-08" db="EMBL/GenBank/DDBJ databases">
        <title>Proteogenomics of the novel Dehalobacterium formicoaceticum strain EZ94 highlights a key role of methyltransferases during anaerobic dichloromethane degradation.</title>
        <authorList>
            <person name="Wasmund K."/>
        </authorList>
    </citation>
    <scope>NUCLEOTIDE SEQUENCE [LARGE SCALE GENOMIC DNA]</scope>
    <source>
        <strain evidence="1 2">EZ94</strain>
    </source>
</reference>
<keyword evidence="2" id="KW-1185">Reference proteome</keyword>
<evidence type="ECO:0000313" key="2">
    <source>
        <dbReference type="Proteomes" id="UP001524944"/>
    </source>
</evidence>
<proteinExistence type="predicted"/>
<sequence length="96" mass="10967">MSKIHIKGRILQLINEAPKGIWDYEVAEKILLEYGLNGAYWKGTVRVTLTDLFSSGLIDSLEEKLDEGQHFGPDKVLFKFRMTDFGVSRLVDTHLI</sequence>
<comment type="caution">
    <text evidence="1">The sequence shown here is derived from an EMBL/GenBank/DDBJ whole genome shotgun (WGS) entry which is preliminary data.</text>
</comment>
<accession>A0ABT1Y469</accession>
<evidence type="ECO:0000313" key="1">
    <source>
        <dbReference type="EMBL" id="MCR6545668.1"/>
    </source>
</evidence>
<protein>
    <submittedName>
        <fullName evidence="1">Uncharacterized protein</fullName>
    </submittedName>
</protein>
<dbReference type="RefSeq" id="WP_257913247.1">
    <property type="nucleotide sequence ID" value="NZ_JANPWE010000004.1"/>
</dbReference>
<gene>
    <name evidence="1" type="ORF">NVS47_09130</name>
</gene>
<name>A0ABT1Y469_9FIRM</name>
<dbReference type="Proteomes" id="UP001524944">
    <property type="component" value="Unassembled WGS sequence"/>
</dbReference>
<organism evidence="1 2">
    <name type="scientific">Dehalobacterium formicoaceticum</name>
    <dbReference type="NCBI Taxonomy" id="51515"/>
    <lineage>
        <taxon>Bacteria</taxon>
        <taxon>Bacillati</taxon>
        <taxon>Bacillota</taxon>
        <taxon>Clostridia</taxon>
        <taxon>Eubacteriales</taxon>
        <taxon>Peptococcaceae</taxon>
        <taxon>Dehalobacterium</taxon>
    </lineage>
</organism>
<dbReference type="EMBL" id="JANPWE010000004">
    <property type="protein sequence ID" value="MCR6545668.1"/>
    <property type="molecule type" value="Genomic_DNA"/>
</dbReference>